<dbReference type="Pfam" id="PF05137">
    <property type="entry name" value="PilN"/>
    <property type="match status" value="1"/>
</dbReference>
<keyword evidence="2" id="KW-0812">Transmembrane</keyword>
<feature type="transmembrane region" description="Helical" evidence="2">
    <location>
        <begin position="21"/>
        <end position="42"/>
    </location>
</feature>
<comment type="caution">
    <text evidence="3">The sequence shown here is derived from an EMBL/GenBank/DDBJ whole genome shotgun (WGS) entry which is preliminary data.</text>
</comment>
<evidence type="ECO:0000313" key="3">
    <source>
        <dbReference type="EMBL" id="MEA1082579.1"/>
    </source>
</evidence>
<evidence type="ECO:0000256" key="1">
    <source>
        <dbReference type="SAM" id="Coils"/>
    </source>
</evidence>
<dbReference type="Proteomes" id="UP001305746">
    <property type="component" value="Unassembled WGS sequence"/>
</dbReference>
<accession>A0ABU5P3D4</accession>
<keyword evidence="2" id="KW-1133">Transmembrane helix</keyword>
<gene>
    <name evidence="3" type="ORF">U5822_18075</name>
</gene>
<keyword evidence="2" id="KW-0472">Membrane</keyword>
<protein>
    <submittedName>
        <fullName evidence="3">PilN domain-containing protein</fullName>
    </submittedName>
</protein>
<dbReference type="EMBL" id="JAYDCJ010000005">
    <property type="protein sequence ID" value="MEA1082579.1"/>
    <property type="molecule type" value="Genomic_DNA"/>
</dbReference>
<organism evidence="3 4">
    <name type="scientific">Marinobacter qingdaonensis</name>
    <dbReference type="NCBI Taxonomy" id="3108486"/>
    <lineage>
        <taxon>Bacteria</taxon>
        <taxon>Pseudomonadati</taxon>
        <taxon>Pseudomonadota</taxon>
        <taxon>Gammaproteobacteria</taxon>
        <taxon>Pseudomonadales</taxon>
        <taxon>Marinobacteraceae</taxon>
        <taxon>Marinobacter</taxon>
    </lineage>
</organism>
<keyword evidence="1" id="KW-0175">Coiled coil</keyword>
<sequence>MIQQVNLYTQELRPRKEQLQAGTLAGLVVLALLAVAVAAGMVRHEAAELDERVDAMVAENLRLEQRITDLSAQVQARQPSPDIREALDRVTATLVRRERVLERVENLVLTGGGRFSPQMAALARQIPEDVWLTGIRLDAQATRVVIEGRARSGALVPTYLEKLGDEPVFAGETFGAFRLTRPEQGAWIEFRVATERMGETN</sequence>
<evidence type="ECO:0000313" key="4">
    <source>
        <dbReference type="Proteomes" id="UP001305746"/>
    </source>
</evidence>
<proteinExistence type="predicted"/>
<dbReference type="RefSeq" id="WP_322857076.1">
    <property type="nucleotide sequence ID" value="NZ_JAYDCJ010000005.1"/>
</dbReference>
<keyword evidence="4" id="KW-1185">Reference proteome</keyword>
<evidence type="ECO:0000256" key="2">
    <source>
        <dbReference type="SAM" id="Phobius"/>
    </source>
</evidence>
<dbReference type="InterPro" id="IPR007813">
    <property type="entry name" value="PilN"/>
</dbReference>
<name>A0ABU5P3D4_9GAMM</name>
<reference evidence="3 4" key="1">
    <citation type="submission" date="2023-12" db="EMBL/GenBank/DDBJ databases">
        <title>Marinobacter qingdaonensis sp. nov., isolated from the intertidal sediment of Qingdao, PR China.</title>
        <authorList>
            <person name="Li Y."/>
        </authorList>
    </citation>
    <scope>NUCLEOTIDE SEQUENCE [LARGE SCALE GENOMIC DNA]</scope>
    <source>
        <strain evidence="3 4">ASW11-75</strain>
    </source>
</reference>
<feature type="coiled-coil region" evidence="1">
    <location>
        <begin position="46"/>
        <end position="73"/>
    </location>
</feature>